<accession>A0ABR1VVX1</accession>
<dbReference type="EMBL" id="JAQQWL010000005">
    <property type="protein sequence ID" value="KAK8073998.1"/>
    <property type="molecule type" value="Genomic_DNA"/>
</dbReference>
<comment type="caution">
    <text evidence="1">The sequence shown here is derived from an EMBL/GenBank/DDBJ whole genome shotgun (WGS) entry which is preliminary data.</text>
</comment>
<evidence type="ECO:0000313" key="1">
    <source>
        <dbReference type="EMBL" id="KAK8073998.1"/>
    </source>
</evidence>
<proteinExistence type="predicted"/>
<protein>
    <submittedName>
        <fullName evidence="1">Uncharacterized protein</fullName>
    </submittedName>
</protein>
<organism evidence="1 2">
    <name type="scientific">Apiospora phragmitis</name>
    <dbReference type="NCBI Taxonomy" id="2905665"/>
    <lineage>
        <taxon>Eukaryota</taxon>
        <taxon>Fungi</taxon>
        <taxon>Dikarya</taxon>
        <taxon>Ascomycota</taxon>
        <taxon>Pezizomycotina</taxon>
        <taxon>Sordariomycetes</taxon>
        <taxon>Xylariomycetidae</taxon>
        <taxon>Amphisphaeriales</taxon>
        <taxon>Apiosporaceae</taxon>
        <taxon>Apiospora</taxon>
    </lineage>
</organism>
<reference evidence="1 2" key="1">
    <citation type="submission" date="2023-01" db="EMBL/GenBank/DDBJ databases">
        <title>Analysis of 21 Apiospora genomes using comparative genomics revels a genus with tremendous synthesis potential of carbohydrate active enzymes and secondary metabolites.</title>
        <authorList>
            <person name="Sorensen T."/>
        </authorList>
    </citation>
    <scope>NUCLEOTIDE SEQUENCE [LARGE SCALE GENOMIC DNA]</scope>
    <source>
        <strain evidence="1 2">CBS 135458</strain>
    </source>
</reference>
<sequence length="176" mass="18340">MGTKDPVWPAVPTLDKNIPDLFGTIDGLIDKAGSWFGQRRSVAVAATDGSELDDLPAGGDAQVGAHLLAASPAPAKAGQPNAIKCKFQSTTRSLYTYLPSVQIANYQVCLSGTGFSGTACPWTLSYSSDESLMNTQSLSASVGASQRPEALIAYLTETFGWEGSSPITNGQSVGYS</sequence>
<dbReference type="GeneID" id="92089369"/>
<gene>
    <name evidence="1" type="ORF">PG994_004897</name>
</gene>
<dbReference type="RefSeq" id="XP_066718473.1">
    <property type="nucleotide sequence ID" value="XM_066856306.1"/>
</dbReference>
<name>A0ABR1VVX1_9PEZI</name>
<evidence type="ECO:0000313" key="2">
    <source>
        <dbReference type="Proteomes" id="UP001480595"/>
    </source>
</evidence>
<keyword evidence="2" id="KW-1185">Reference proteome</keyword>
<dbReference type="Proteomes" id="UP001480595">
    <property type="component" value="Unassembled WGS sequence"/>
</dbReference>